<evidence type="ECO:0000313" key="4">
    <source>
        <dbReference type="EMBL" id="ATY85538.1"/>
    </source>
</evidence>
<evidence type="ECO:0000256" key="2">
    <source>
        <dbReference type="ARBA" id="ARBA00024325"/>
    </source>
</evidence>
<dbReference type="OrthoDB" id="2374504at2"/>
<keyword evidence="1" id="KW-0749">Sporulation</keyword>
<gene>
    <name evidence="4" type="ORF">CVV65_11885</name>
</gene>
<dbReference type="Proteomes" id="UP000231932">
    <property type="component" value="Chromosome"/>
</dbReference>
<sequence>MPYGAHEAMETHEILNETRSQIEHFSFYARQCQDQSLRQMIERHIQSAVAAYNEMVNYTHTYKAATPHQPDMRLAQPQQIAYGLRQPSPVSPQTGVTSFNDQQIAGAVLSAHKNSARNHMQAALECADPNLRQMMVNGAVTCAQQAYETFLFMNQKGWYQVPTLLDKTAQTLLHTYQPIGQQAGPVQPAYQ</sequence>
<evidence type="ECO:0000313" key="5">
    <source>
        <dbReference type="Proteomes" id="UP000231932"/>
    </source>
</evidence>
<dbReference type="PANTHER" id="PTHR39183:SF1">
    <property type="entry name" value="SPORE COAT PROTEIN F-LIKE PROTEIN YHCQ"/>
    <property type="match status" value="1"/>
</dbReference>
<reference evidence="5" key="1">
    <citation type="submission" date="2017-11" db="EMBL/GenBank/DDBJ databases">
        <title>Complete Genome Sequence of Kyrpidia sp. Strain EA-1, a thermophilic, hydrogen-oxidizing Bacterium, isolated from the Azores.</title>
        <authorList>
            <person name="Reiner J.E."/>
            <person name="Lapp C.J."/>
            <person name="Bunk B."/>
            <person name="Gescher J."/>
        </authorList>
    </citation>
    <scope>NUCLEOTIDE SEQUENCE [LARGE SCALE GENOMIC DNA]</scope>
    <source>
        <strain evidence="5">EA-1</strain>
    </source>
</reference>
<organism evidence="4 5">
    <name type="scientific">Kyrpidia spormannii</name>
    <dbReference type="NCBI Taxonomy" id="2055160"/>
    <lineage>
        <taxon>Bacteria</taxon>
        <taxon>Bacillati</taxon>
        <taxon>Bacillota</taxon>
        <taxon>Bacilli</taxon>
        <taxon>Bacillales</taxon>
        <taxon>Alicyclobacillaceae</taxon>
        <taxon>Kyrpidia</taxon>
    </lineage>
</organism>
<keyword evidence="5" id="KW-1185">Reference proteome</keyword>
<dbReference type="AlphaFoldDB" id="A0A2K8N880"/>
<dbReference type="PANTHER" id="PTHR39183">
    <property type="entry name" value="SPORE COAT PROTEIN F-LIKE PROTEIN YHCQ"/>
    <property type="match status" value="1"/>
</dbReference>
<dbReference type="RefSeq" id="WP_100668308.1">
    <property type="nucleotide sequence ID" value="NZ_CP024955.1"/>
</dbReference>
<keyword evidence="4" id="KW-0167">Capsid protein</keyword>
<dbReference type="GO" id="GO:0030435">
    <property type="term" value="P:sporulation resulting in formation of a cellular spore"/>
    <property type="evidence" value="ECO:0007669"/>
    <property type="project" value="UniProtKB-KW"/>
</dbReference>
<dbReference type="InterPro" id="IPR012347">
    <property type="entry name" value="Ferritin-like"/>
</dbReference>
<comment type="subcellular location">
    <subcellularLocation>
        <location evidence="2">Spore coat</location>
    </subcellularLocation>
</comment>
<dbReference type="KEGG" id="kyr:CVV65_11885"/>
<keyword evidence="4" id="KW-0946">Virion</keyword>
<accession>A0A2K8N880</accession>
<dbReference type="Gene3D" id="1.20.1260.10">
    <property type="match status" value="1"/>
</dbReference>
<dbReference type="Pfam" id="PF07875">
    <property type="entry name" value="Coat_F"/>
    <property type="match status" value="1"/>
</dbReference>
<dbReference type="InterPro" id="IPR012851">
    <property type="entry name" value="Spore_coat_CotF-like"/>
</dbReference>
<name>A0A2K8N880_9BACL</name>
<comment type="similarity">
    <text evidence="3">Belongs to the CotF family.</text>
</comment>
<protein>
    <submittedName>
        <fullName evidence="4">Spore coat protein</fullName>
    </submittedName>
</protein>
<dbReference type="EMBL" id="CP024955">
    <property type="protein sequence ID" value="ATY85538.1"/>
    <property type="molecule type" value="Genomic_DNA"/>
</dbReference>
<evidence type="ECO:0000256" key="3">
    <source>
        <dbReference type="ARBA" id="ARBA00024344"/>
    </source>
</evidence>
<evidence type="ECO:0000256" key="1">
    <source>
        <dbReference type="ARBA" id="ARBA00022969"/>
    </source>
</evidence>
<proteinExistence type="inferred from homology"/>